<sequence length="141" mass="16178">EFSCVILTAVYIPPHVNTDAAVAQLADIVTKTENFNHDSFVVVAGDFNRANLKREMPKYVQQFAYRQTRSVEDVVSFGLFYALHHLENPNTYARILFVDYSSAFNTIIPAKLFEKIEKIGVPHVMCLWILDFLLKRPQVVK</sequence>
<evidence type="ECO:0008006" key="3">
    <source>
        <dbReference type="Google" id="ProtNLM"/>
    </source>
</evidence>
<organism evidence="1 2">
    <name type="scientific">Batillaria attramentaria</name>
    <dbReference type="NCBI Taxonomy" id="370345"/>
    <lineage>
        <taxon>Eukaryota</taxon>
        <taxon>Metazoa</taxon>
        <taxon>Spiralia</taxon>
        <taxon>Lophotrochozoa</taxon>
        <taxon>Mollusca</taxon>
        <taxon>Gastropoda</taxon>
        <taxon>Caenogastropoda</taxon>
        <taxon>Sorbeoconcha</taxon>
        <taxon>Cerithioidea</taxon>
        <taxon>Batillariidae</taxon>
        <taxon>Batillaria</taxon>
    </lineage>
</organism>
<name>A0ABD0JUH3_9CAEN</name>
<comment type="caution">
    <text evidence="1">The sequence shown here is derived from an EMBL/GenBank/DDBJ whole genome shotgun (WGS) entry which is preliminary data.</text>
</comment>
<dbReference type="PANTHER" id="PTHR47510:SF3">
    <property type="entry name" value="ENDO_EXONUCLEASE_PHOSPHATASE DOMAIN-CONTAINING PROTEIN"/>
    <property type="match status" value="1"/>
</dbReference>
<dbReference type="AlphaFoldDB" id="A0ABD0JUH3"/>
<accession>A0ABD0JUH3</accession>
<protein>
    <recommendedName>
        <fullName evidence="3">Reverse transcriptase domain-containing protein</fullName>
    </recommendedName>
</protein>
<evidence type="ECO:0000313" key="2">
    <source>
        <dbReference type="Proteomes" id="UP001519460"/>
    </source>
</evidence>
<keyword evidence="2" id="KW-1185">Reference proteome</keyword>
<dbReference type="PANTHER" id="PTHR47510">
    <property type="entry name" value="REVERSE TRANSCRIPTASE DOMAIN-CONTAINING PROTEIN"/>
    <property type="match status" value="1"/>
</dbReference>
<dbReference type="InterPro" id="IPR036691">
    <property type="entry name" value="Endo/exonu/phosph_ase_sf"/>
</dbReference>
<dbReference type="Proteomes" id="UP001519460">
    <property type="component" value="Unassembled WGS sequence"/>
</dbReference>
<reference evidence="1 2" key="1">
    <citation type="journal article" date="2023" name="Sci. Data">
        <title>Genome assembly of the Korean intertidal mud-creeper Batillaria attramentaria.</title>
        <authorList>
            <person name="Patra A.K."/>
            <person name="Ho P.T."/>
            <person name="Jun S."/>
            <person name="Lee S.J."/>
            <person name="Kim Y."/>
            <person name="Won Y.J."/>
        </authorList>
    </citation>
    <scope>NUCLEOTIDE SEQUENCE [LARGE SCALE GENOMIC DNA]</scope>
    <source>
        <strain evidence="1">Wonlab-2016</strain>
    </source>
</reference>
<feature type="non-terminal residue" evidence="1">
    <location>
        <position position="141"/>
    </location>
</feature>
<feature type="non-terminal residue" evidence="1">
    <location>
        <position position="1"/>
    </location>
</feature>
<dbReference type="EMBL" id="JACVVK020000328">
    <property type="protein sequence ID" value="KAK7478349.1"/>
    <property type="molecule type" value="Genomic_DNA"/>
</dbReference>
<gene>
    <name evidence="1" type="ORF">BaRGS_00030423</name>
</gene>
<proteinExistence type="predicted"/>
<evidence type="ECO:0000313" key="1">
    <source>
        <dbReference type="EMBL" id="KAK7478349.1"/>
    </source>
</evidence>
<dbReference type="SUPFAM" id="SSF56219">
    <property type="entry name" value="DNase I-like"/>
    <property type="match status" value="1"/>
</dbReference>